<dbReference type="InterPro" id="IPR013534">
    <property type="entry name" value="Starch_synth_cat_dom"/>
</dbReference>
<feature type="transmembrane region" description="Helical" evidence="8">
    <location>
        <begin position="960"/>
        <end position="978"/>
    </location>
</feature>
<dbReference type="Gene3D" id="2.60.40.1180">
    <property type="entry name" value="Golgi alpha-mannosidase II"/>
    <property type="match status" value="1"/>
</dbReference>
<evidence type="ECO:0000256" key="8">
    <source>
        <dbReference type="SAM" id="Phobius"/>
    </source>
</evidence>
<dbReference type="Pfam" id="PF08323">
    <property type="entry name" value="Glyco_transf_5"/>
    <property type="match status" value="1"/>
</dbReference>
<dbReference type="Gene3D" id="1.20.1250.20">
    <property type="entry name" value="MFS general substrate transporter like domains"/>
    <property type="match status" value="1"/>
</dbReference>
<evidence type="ECO:0000256" key="2">
    <source>
        <dbReference type="ARBA" id="ARBA00001913"/>
    </source>
</evidence>
<comment type="cofactor">
    <cofactor evidence="2">
        <name>Ca(2+)</name>
        <dbReference type="ChEBI" id="CHEBI:29108"/>
    </cofactor>
</comment>
<comment type="similarity">
    <text evidence="3 7">Belongs to the glycosyl hydrolase 13 family.</text>
</comment>
<keyword evidence="11" id="KW-1185">Reference proteome</keyword>
<dbReference type="Gene3D" id="3.20.20.80">
    <property type="entry name" value="Glycosidases"/>
    <property type="match status" value="1"/>
</dbReference>
<feature type="transmembrane region" description="Helical" evidence="8">
    <location>
        <begin position="985"/>
        <end position="1004"/>
    </location>
</feature>
<dbReference type="InterPro" id="IPR013780">
    <property type="entry name" value="Glyco_hydro_b"/>
</dbReference>
<reference evidence="10 11" key="1">
    <citation type="submission" date="2024-02" db="EMBL/GenBank/DDBJ databases">
        <authorList>
            <person name="Chen Y."/>
            <person name="Shah S."/>
            <person name="Dougan E. K."/>
            <person name="Thang M."/>
            <person name="Chan C."/>
        </authorList>
    </citation>
    <scope>NUCLEOTIDE SEQUENCE [LARGE SCALE GENOMIC DNA]</scope>
</reference>
<evidence type="ECO:0000256" key="6">
    <source>
        <dbReference type="ARBA" id="ARBA00022679"/>
    </source>
</evidence>
<dbReference type="EMBL" id="CAXAMN010021806">
    <property type="protein sequence ID" value="CAK9063564.1"/>
    <property type="molecule type" value="Genomic_DNA"/>
</dbReference>
<dbReference type="PANTHER" id="PTHR47182">
    <property type="entry name" value="CELL WALL ALPHA-1,3-GLUCAN SYNTHASE AGS1-RELATED"/>
    <property type="match status" value="1"/>
</dbReference>
<keyword evidence="8" id="KW-0812">Transmembrane</keyword>
<feature type="transmembrane region" description="Helical" evidence="8">
    <location>
        <begin position="925"/>
        <end position="948"/>
    </location>
</feature>
<dbReference type="InterPro" id="IPR017853">
    <property type="entry name" value="GH"/>
</dbReference>
<feature type="transmembrane region" description="Helical" evidence="8">
    <location>
        <begin position="876"/>
        <end position="904"/>
    </location>
</feature>
<dbReference type="PRINTS" id="PR00110">
    <property type="entry name" value="ALPHAAMYLASE"/>
</dbReference>
<gene>
    <name evidence="10" type="ORF">CCMP2556_LOCUS31235</name>
</gene>
<dbReference type="InterPro" id="IPR036259">
    <property type="entry name" value="MFS_trans_sf"/>
</dbReference>
<evidence type="ECO:0000259" key="9">
    <source>
        <dbReference type="SMART" id="SM00642"/>
    </source>
</evidence>
<feature type="domain" description="Glycosyl hydrolase family 13 catalytic" evidence="9">
    <location>
        <begin position="1297"/>
        <end position="1770"/>
    </location>
</feature>
<dbReference type="InterPro" id="IPR006046">
    <property type="entry name" value="Alpha_amylase"/>
</dbReference>
<feature type="transmembrane region" description="Helical" evidence="8">
    <location>
        <begin position="690"/>
        <end position="715"/>
    </location>
</feature>
<accession>A0ABP0NM98</accession>
<dbReference type="SUPFAM" id="SSF103473">
    <property type="entry name" value="MFS general substrate transporter"/>
    <property type="match status" value="1"/>
</dbReference>
<name>A0ABP0NM98_9DINO</name>
<evidence type="ECO:0000256" key="3">
    <source>
        <dbReference type="ARBA" id="ARBA00008061"/>
    </source>
</evidence>
<feature type="transmembrane region" description="Helical" evidence="8">
    <location>
        <begin position="801"/>
        <end position="826"/>
    </location>
</feature>
<dbReference type="Gene3D" id="3.40.50.2000">
    <property type="entry name" value="Glycogen Phosphorylase B"/>
    <property type="match status" value="2"/>
</dbReference>
<dbReference type="InterPro" id="IPR006047">
    <property type="entry name" value="GH13_cat_dom"/>
</dbReference>
<keyword evidence="5" id="KW-0328">Glycosyltransferase</keyword>
<feature type="transmembrane region" description="Helical" evidence="8">
    <location>
        <begin position="847"/>
        <end position="864"/>
    </location>
</feature>
<feature type="transmembrane region" description="Helical" evidence="8">
    <location>
        <begin position="1057"/>
        <end position="1078"/>
    </location>
</feature>
<organism evidence="10 11">
    <name type="scientific">Durusdinium trenchii</name>
    <dbReference type="NCBI Taxonomy" id="1381693"/>
    <lineage>
        <taxon>Eukaryota</taxon>
        <taxon>Sar</taxon>
        <taxon>Alveolata</taxon>
        <taxon>Dinophyceae</taxon>
        <taxon>Suessiales</taxon>
        <taxon>Symbiodiniaceae</taxon>
        <taxon>Durusdinium</taxon>
    </lineage>
</organism>
<proteinExistence type="inferred from homology"/>
<feature type="transmembrane region" description="Helical" evidence="8">
    <location>
        <begin position="744"/>
        <end position="768"/>
    </location>
</feature>
<dbReference type="Pfam" id="PF00534">
    <property type="entry name" value="Glycos_transf_1"/>
    <property type="match status" value="1"/>
</dbReference>
<dbReference type="EC" id="3.2.1.1" evidence="4"/>
<protein>
    <recommendedName>
        <fullName evidence="4">alpha-amylase</fullName>
        <ecNumber evidence="4">3.2.1.1</ecNumber>
    </recommendedName>
</protein>
<keyword evidence="8" id="KW-0472">Membrane</keyword>
<evidence type="ECO:0000313" key="11">
    <source>
        <dbReference type="Proteomes" id="UP001642484"/>
    </source>
</evidence>
<dbReference type="Pfam" id="PF00128">
    <property type="entry name" value="Alpha-amylase"/>
    <property type="match status" value="1"/>
</dbReference>
<dbReference type="CDD" id="cd06174">
    <property type="entry name" value="MFS"/>
    <property type="match status" value="1"/>
</dbReference>
<evidence type="ECO:0000256" key="5">
    <source>
        <dbReference type="ARBA" id="ARBA00022676"/>
    </source>
</evidence>
<feature type="transmembrane region" description="Helical" evidence="8">
    <location>
        <begin position="20"/>
        <end position="39"/>
    </location>
</feature>
<dbReference type="SMART" id="SM00642">
    <property type="entry name" value="Aamy"/>
    <property type="match status" value="1"/>
</dbReference>
<dbReference type="PANTHER" id="PTHR47182:SF5">
    <property type="entry name" value="CELL WALL ALPHA-1,3-GLUCAN SYNTHASE MOK12"/>
    <property type="match status" value="1"/>
</dbReference>
<feature type="transmembrane region" description="Helical" evidence="8">
    <location>
        <begin position="1166"/>
        <end position="1186"/>
    </location>
</feature>
<dbReference type="SUPFAM" id="SSF53756">
    <property type="entry name" value="UDP-Glycosyltransferase/glycogen phosphorylase"/>
    <property type="match status" value="1"/>
</dbReference>
<evidence type="ECO:0000256" key="4">
    <source>
        <dbReference type="ARBA" id="ARBA00012595"/>
    </source>
</evidence>
<sequence length="1902" mass="213644">MLEILKDAVLRLDSQAPFPTLSLWLCLAWPLPALLFWLAEYCTRRRRVTTASGSSEGDEEEVFVPMEVERESSRIHPGQFKVILASLEHSLPHLGCKAQAGGLGKVMDLVARHHPTDLLMVHPKLKEDETLKYSHDLELPSLSITVDNQQQDVRVLYCKPPADDSPTRSRRGFLLLSHSWFEERPKTAIYPNPMTRRKVLRFYSLWNQAVGKLLELYKPDIFHCPDFHTCMAPWYAIASDQLNLRVLLVLHNAEYQGSVSTDMLGRAHCEKVAVIFNVSPDFVRQHLMAEGRFNMLKAGVDFLLERQEGRGACAVSEYYAFECHARYSIFWQLPGIRGIDNPMLEEEREVLDKDLTEKKQEAKREAQSRFGLNVEPDARLFVSLGRLVRQKGVDILADVAEWLLSSYPEAQLLVIGPPADGFGFYAQRKLEALAEKAAFKGRLSVHSKFIVVPPCVKWAADFCLMPSRDEPFGYVDVEFAWRGAVIVGAQAGGLGKVPGFYYVQQNRENLARLRRELRTAVQRAMAATPSKVREMSRLALRSSFPLAEWQDALSSAYRGLRRDLSVDGIELGDVSSPGLRRGASGSPEGERREWFPEEVCKDLLVQSQPAEHEHVHEDVTDEEFFWQELTEEEISDRVTQQLDESRNDSTPLNIEIILQRIGIERSKERETGTIAKWLVEPWRGTARIHWLVSCAYISCPVSSLLVLVVAMEWGIRGSAQLPEWFKRFSWFKIVFGNGGLNPPILNMLLFSTTALANAIGAPFWAALATKVQPRLLLAVAMLLQVPLLITMLTVHRPNVSLATIVVFLQGLSSSGSLIFICFNFMLSIKADVSHAAYRMGILEMVRQAVTWFITAYVFLVSPSTQVGSKEEPLPAAVYWLLVPICVAVVLTTIIPGFLFLLAPGPYRDDCLPSWDLKNFWKKRSFVVLSISDVLGCLALFPSTCYIQWWLANGWRGVDLAILSIFFALSLAGVTIIWAKALGSAIIHGFALLMGVTLLLPPASMLRAIVQEEISTYTFLGRSDVALLICCFSLILEGVRASSAWAVKVRVLNSRWRLLSYGTVVVSIQAVMSMFSPFLCEYMARRNSSTFISANQKELADAAVVTMVPLSLLQFALQICAAPYIRQDLGVASSRSLYRGRSGAEGHMCPSLKLKHQIRWRRLPPQMAVLCGCLLGLAALLTELHLIQRPSPFAPVRRCHFGLHRLACRCVADETDTRPADEFASWRKGSYGPNQFGYSTTGRYNCQVRMRILGGDTFSFWPRGRCQVWRCQEGMTDGQQVTGQEIWSRHCNVSGQNLVIAHLFEWPWPDIATECETYLGKAGFNVVQISPPTEHVIGDSWSTRYQPVSFKLDSRGGSEEDFVDMVWRCKQAGVSIMVDAILNHMASPTAQIPREDRDAGKTCGGQEESATISKTPCEGWSFTPYGNREFLHGTADLDRFERVDFHHYEGNMESNCGVPPWTNNRFLCDLYGLVDLDTESVVVQGLLQNFLKLLFERGITMLRLDAAMHVYPESFLAIMESFPFDYVVQEFFPGPLKFEKDTLAKASQVGTFTNFDFGTQVAQVLFDTLNDGVWKNASDRFGDLLHIGNPTPDCAYQICESVYPPDLALVFIDNHDQQRQLWKPAKGGPPSSPVCRWNGKDIGDCRPMYKHGLEYNLAQLFMLAWPYGDAVRIMSSYAFEDFDQGPPGVRNGSARDRPSSPLKASSWKFDPTEHPRLWLEVTSHIQGSHGHLGCRSTPTSSPVTKRYDKDVVNPWVCEHRWQGVSGLVRLRRLLRPDREAIHRVQTWSDQLGHAAFSIDHVAFVALNRGFNWETKQGSNETFSLVGMQSFLPGGHYCDLAMAIGPVSERWDGACFNGMESAIVVHMNGTILQGEVVPSHVVALHTNWANLSNVTDESETVILA</sequence>
<evidence type="ECO:0000256" key="7">
    <source>
        <dbReference type="RuleBase" id="RU003615"/>
    </source>
</evidence>
<keyword evidence="6" id="KW-0808">Transferase</keyword>
<evidence type="ECO:0000256" key="1">
    <source>
        <dbReference type="ARBA" id="ARBA00000548"/>
    </source>
</evidence>
<evidence type="ECO:0000313" key="10">
    <source>
        <dbReference type="EMBL" id="CAK9063564.1"/>
    </source>
</evidence>
<dbReference type="InterPro" id="IPR001296">
    <property type="entry name" value="Glyco_trans_1"/>
</dbReference>
<dbReference type="Proteomes" id="UP001642484">
    <property type="component" value="Unassembled WGS sequence"/>
</dbReference>
<feature type="transmembrane region" description="Helical" evidence="8">
    <location>
        <begin position="775"/>
        <end position="795"/>
    </location>
</feature>
<dbReference type="SUPFAM" id="SSF51445">
    <property type="entry name" value="(Trans)glycosidases"/>
    <property type="match status" value="1"/>
</dbReference>
<comment type="catalytic activity">
    <reaction evidence="1">
        <text>Endohydrolysis of (1-&gt;4)-alpha-D-glucosidic linkages in polysaccharides containing three or more (1-&gt;4)-alpha-linked D-glucose units.</text>
        <dbReference type="EC" id="3.2.1.1"/>
    </reaction>
</comment>
<keyword evidence="8" id="KW-1133">Transmembrane helix</keyword>
<comment type="caution">
    <text evidence="10">The sequence shown here is derived from an EMBL/GenBank/DDBJ whole genome shotgun (WGS) entry which is preliminary data.</text>
</comment>
<dbReference type="InterPro" id="IPR058655">
    <property type="entry name" value="Mok11-14/Ags1-like"/>
</dbReference>